<evidence type="ECO:0000313" key="5">
    <source>
        <dbReference type="Proteomes" id="UP001501598"/>
    </source>
</evidence>
<reference evidence="5" key="1">
    <citation type="journal article" date="2019" name="Int. J. Syst. Evol. Microbiol.">
        <title>The Global Catalogue of Microorganisms (GCM) 10K type strain sequencing project: providing services to taxonomists for standard genome sequencing and annotation.</title>
        <authorList>
            <consortium name="The Broad Institute Genomics Platform"/>
            <consortium name="The Broad Institute Genome Sequencing Center for Infectious Disease"/>
            <person name="Wu L."/>
            <person name="Ma J."/>
        </authorList>
    </citation>
    <scope>NUCLEOTIDE SEQUENCE [LARGE SCALE GENOMIC DNA]</scope>
    <source>
        <strain evidence="5">JCM 17906</strain>
    </source>
</reference>
<comment type="caution">
    <text evidence="4">The sequence shown here is derived from an EMBL/GenBank/DDBJ whole genome shotgun (WGS) entry which is preliminary data.</text>
</comment>
<name>A0ABP8RUH3_9PSEU</name>
<dbReference type="EMBL" id="BAABGT010000040">
    <property type="protein sequence ID" value="GAA4548477.1"/>
    <property type="molecule type" value="Genomic_DNA"/>
</dbReference>
<comment type="subcellular location">
    <subcellularLocation>
        <location evidence="1">Membrane</location>
    </subcellularLocation>
</comment>
<organism evidence="4 5">
    <name type="scientific">Pseudonocardia xishanensis</name>
    <dbReference type="NCBI Taxonomy" id="630995"/>
    <lineage>
        <taxon>Bacteria</taxon>
        <taxon>Bacillati</taxon>
        <taxon>Actinomycetota</taxon>
        <taxon>Actinomycetes</taxon>
        <taxon>Pseudonocardiales</taxon>
        <taxon>Pseudonocardiaceae</taxon>
        <taxon>Pseudonocardia</taxon>
    </lineage>
</organism>
<sequence length="189" mass="19840">MSGVGRVLGTLRTGAAAVGTAPGRLITWSERAPRPAAIVAGVAALLLLAGIATFTVLHVREQRTVMARAEAQAVAKEAVPVLLSFDHTSLGGDLASREARLTGSFKDDYAKLMRDVVLPAAQQSVLITTTELVDSGVAADDGPNRITLLMFVNQSTGPEGRAPDVAGSRVRVTMERPADEWLVSELTPV</sequence>
<evidence type="ECO:0008006" key="6">
    <source>
        <dbReference type="Google" id="ProtNLM"/>
    </source>
</evidence>
<feature type="transmembrane region" description="Helical" evidence="3">
    <location>
        <begin position="36"/>
        <end position="59"/>
    </location>
</feature>
<evidence type="ECO:0000256" key="3">
    <source>
        <dbReference type="SAM" id="Phobius"/>
    </source>
</evidence>
<keyword evidence="2 3" id="KW-0472">Membrane</keyword>
<evidence type="ECO:0000313" key="4">
    <source>
        <dbReference type="EMBL" id="GAA4548477.1"/>
    </source>
</evidence>
<keyword evidence="5" id="KW-1185">Reference proteome</keyword>
<keyword evidence="3" id="KW-0812">Transmembrane</keyword>
<proteinExistence type="predicted"/>
<dbReference type="Proteomes" id="UP001501598">
    <property type="component" value="Unassembled WGS sequence"/>
</dbReference>
<dbReference type="PANTHER" id="PTHR37042">
    <property type="entry name" value="OUTER MEMBRANE PROTEIN RV1973"/>
    <property type="match status" value="1"/>
</dbReference>
<evidence type="ECO:0000256" key="2">
    <source>
        <dbReference type="ARBA" id="ARBA00023136"/>
    </source>
</evidence>
<keyword evidence="3" id="KW-1133">Transmembrane helix</keyword>
<dbReference type="PANTHER" id="PTHR37042:SF4">
    <property type="entry name" value="OUTER MEMBRANE PROTEIN RV1973"/>
    <property type="match status" value="1"/>
</dbReference>
<protein>
    <recommendedName>
        <fullName evidence="6">Mce-associated membrane protein</fullName>
    </recommendedName>
</protein>
<gene>
    <name evidence="4" type="ORF">GCM10023175_34860</name>
</gene>
<accession>A0ABP8RUH3</accession>
<evidence type="ECO:0000256" key="1">
    <source>
        <dbReference type="ARBA" id="ARBA00004370"/>
    </source>
</evidence>